<protein>
    <submittedName>
        <fullName evidence="1">Uncharacterized protein</fullName>
    </submittedName>
</protein>
<dbReference type="Proteomes" id="UP001059757">
    <property type="component" value="Segment"/>
</dbReference>
<proteinExistence type="predicted"/>
<gene>
    <name evidence="1" type="primary">35</name>
    <name evidence="1" type="ORF">SEA_GENAMY16_35</name>
</gene>
<reference evidence="1 2" key="1">
    <citation type="submission" date="2022-06" db="EMBL/GenBank/DDBJ databases">
        <authorList>
            <person name="Ballarin S.Y."/>
            <person name="Balusa N.G."/>
            <person name="Caballero S.M."/>
            <person name="Chan J."/>
            <person name="Farez M.P."/>
            <person name="Guillen-Tapia A."/>
            <person name="Pierre-Louis N.T."/>
            <person name="Polishuk V.D."/>
            <person name="Soni B."/>
            <person name="Torruellas Garcia J."/>
            <person name="Crump K.E."/>
            <person name="Garlena R.A."/>
            <person name="Russell D.A."/>
            <person name="Jacobs-Sera D."/>
            <person name="Hatfull G.F."/>
        </authorList>
    </citation>
    <scope>NUCLEOTIDE SEQUENCE [LARGE SCALE GENOMIC DNA]</scope>
</reference>
<evidence type="ECO:0000313" key="1">
    <source>
        <dbReference type="EMBL" id="UVF61556.1"/>
    </source>
</evidence>
<accession>A0A9E7Q5I0</accession>
<keyword evidence="2" id="KW-1185">Reference proteome</keyword>
<organism evidence="1 2">
    <name type="scientific">Gordonia phage Genamy16</name>
    <dbReference type="NCBI Taxonomy" id="2926104"/>
    <lineage>
        <taxon>Viruses</taxon>
        <taxon>Duplodnaviria</taxon>
        <taxon>Heunggongvirae</taxon>
        <taxon>Uroviricota</taxon>
        <taxon>Caudoviricetes</taxon>
        <taxon>Dovevirinae</taxon>
        <taxon>Lambovirus</taxon>
        <taxon>Lambovirus genamy16</taxon>
    </lineage>
</organism>
<sequence length="121" mass="12581">MPNVWTDAHRNAAAQAIAALGNRIGLYVGGTRIGTVYADTTWGTATKINESGVDKAQIIGSKVTISIPGGTLTSGAVIDHYGVHNGTTLLRRIPLPFSLTVGDGAQSVDVDVTPILKLRGE</sequence>
<evidence type="ECO:0000313" key="2">
    <source>
        <dbReference type="Proteomes" id="UP001059757"/>
    </source>
</evidence>
<name>A0A9E7Q5I0_9CAUD</name>
<dbReference type="EMBL" id="ON755185">
    <property type="protein sequence ID" value="UVF61556.1"/>
    <property type="molecule type" value="Genomic_DNA"/>
</dbReference>